<dbReference type="Pfam" id="PF00041">
    <property type="entry name" value="fn3"/>
    <property type="match status" value="1"/>
</dbReference>
<dbReference type="PANTHER" id="PTHR33607">
    <property type="entry name" value="ENDONUCLEASE-1"/>
    <property type="match status" value="1"/>
</dbReference>
<dbReference type="STRING" id="283786.SAMN04487990_10673"/>
<evidence type="ECO:0000259" key="6">
    <source>
        <dbReference type="PROSITE" id="PS50853"/>
    </source>
</evidence>
<dbReference type="Gene3D" id="2.60.40.10">
    <property type="entry name" value="Immunoglobulins"/>
    <property type="match status" value="1"/>
</dbReference>
<dbReference type="RefSeq" id="WP_092133212.1">
    <property type="nucleotide sequence ID" value="NZ_FNQK01000006.1"/>
</dbReference>
<dbReference type="Proteomes" id="UP000198846">
    <property type="component" value="Unassembled WGS sequence"/>
</dbReference>
<dbReference type="InterPro" id="IPR007346">
    <property type="entry name" value="Endonuclease-I"/>
</dbReference>
<accession>A0A1H3Y6N2</accession>
<dbReference type="InterPro" id="IPR013783">
    <property type="entry name" value="Ig-like_fold"/>
</dbReference>
<feature type="chain" id="PRO_5011507707" evidence="5">
    <location>
        <begin position="20"/>
        <end position="597"/>
    </location>
</feature>
<dbReference type="EMBL" id="FNQK01000006">
    <property type="protein sequence ID" value="SEA07276.1"/>
    <property type="molecule type" value="Genomic_DNA"/>
</dbReference>
<organism evidence="7 8">
    <name type="scientific">Bizionia paragorgiae</name>
    <dbReference type="NCBI Taxonomy" id="283786"/>
    <lineage>
        <taxon>Bacteria</taxon>
        <taxon>Pseudomonadati</taxon>
        <taxon>Bacteroidota</taxon>
        <taxon>Flavobacteriia</taxon>
        <taxon>Flavobacteriales</taxon>
        <taxon>Flavobacteriaceae</taxon>
        <taxon>Bizionia</taxon>
    </lineage>
</organism>
<keyword evidence="8" id="KW-1185">Reference proteome</keyword>
<dbReference type="CDD" id="cd00063">
    <property type="entry name" value="FN3"/>
    <property type="match status" value="1"/>
</dbReference>
<evidence type="ECO:0000256" key="3">
    <source>
        <dbReference type="ARBA" id="ARBA00022729"/>
    </source>
</evidence>
<dbReference type="InterPro" id="IPR003961">
    <property type="entry name" value="FN3_dom"/>
</dbReference>
<name>A0A1H3Y6N2_BIZPA</name>
<keyword evidence="4" id="KW-0378">Hydrolase</keyword>
<dbReference type="InterPro" id="IPR026444">
    <property type="entry name" value="Secre_tail"/>
</dbReference>
<protein>
    <submittedName>
        <fullName evidence="7">Por secretion system C-terminal sorting domain-containing protein</fullName>
    </submittedName>
</protein>
<evidence type="ECO:0000256" key="5">
    <source>
        <dbReference type="SAM" id="SignalP"/>
    </source>
</evidence>
<feature type="signal peptide" evidence="5">
    <location>
        <begin position="1"/>
        <end position="19"/>
    </location>
</feature>
<gene>
    <name evidence="7" type="ORF">SAMN04487990_10673</name>
</gene>
<keyword evidence="3 5" id="KW-0732">Signal</keyword>
<dbReference type="InterPro" id="IPR036116">
    <property type="entry name" value="FN3_sf"/>
</dbReference>
<dbReference type="GO" id="GO:0016787">
    <property type="term" value="F:hydrolase activity"/>
    <property type="evidence" value="ECO:0007669"/>
    <property type="project" value="UniProtKB-KW"/>
</dbReference>
<sequence>MKQFYLSLSLILISISAIAQIPSNYYDSAAGLNGYSLKTELHNIISTGYQQNSYDNLYTGYQTTDVDLYYENDGTVLDMYSEKPAGTDAYNYNHTSGDQCGNYNSEGDCYNREHLIPQSVYNQALPMRTDIHQVIPTDGKVNGQRSNFPFGIVSSPSWISTNGSKVGNYTTVGYNGQAFEPIDEFKGDIARAVLYFAVRYEGQVGNWNFPMFDGSNDKVFTDWALDLLLQWHANDPVSQREIDRNNAAYNYQNNANPFVSHPEYAQLIWNPNPDVTPPTTPTMLVAFNPTDNSVNLDWNASSDNVAVTSYNVYIGGTLAFNTSNTTTSTVVNGLQPDTMYCFTVTALDANANESAISNEVCETTTNSGTGTQDCVTETFENISTSSSSYTDVNWTGDNGLTWTATEARTDQMINGKAIVIDGRGSTMGTLTSPTISGGIGNLTLTTKRVFGGSTGDLSVYVNGVLKGTVPYDNTVQTTSLSGINTEGNVSVTISENTSQGDRVAIDDLSWTCYSVLGTETFNETSDISIYPNPIAGSTLTIKTKRPLPYTIYDVLGQRVKSGTTDEKTINVSNLNNGLYLIKIKTPSGNITKKLVKQ</sequence>
<dbReference type="AlphaFoldDB" id="A0A1H3Y6N2"/>
<keyword evidence="2" id="KW-0540">Nuclease</keyword>
<evidence type="ECO:0000313" key="8">
    <source>
        <dbReference type="Proteomes" id="UP000198846"/>
    </source>
</evidence>
<feature type="domain" description="Fibronectin type-III" evidence="6">
    <location>
        <begin position="277"/>
        <end position="368"/>
    </location>
</feature>
<dbReference type="PANTHER" id="PTHR33607:SF2">
    <property type="entry name" value="ENDONUCLEASE-1"/>
    <property type="match status" value="1"/>
</dbReference>
<evidence type="ECO:0000256" key="4">
    <source>
        <dbReference type="ARBA" id="ARBA00022801"/>
    </source>
</evidence>
<dbReference type="InterPro" id="IPR044925">
    <property type="entry name" value="His-Me_finger_sf"/>
</dbReference>
<comment type="similarity">
    <text evidence="1">Belongs to the EndA/NucM nuclease family.</text>
</comment>
<evidence type="ECO:0000256" key="2">
    <source>
        <dbReference type="ARBA" id="ARBA00022722"/>
    </source>
</evidence>
<dbReference type="SUPFAM" id="SSF54060">
    <property type="entry name" value="His-Me finger endonucleases"/>
    <property type="match status" value="1"/>
</dbReference>
<dbReference type="SUPFAM" id="SSF49265">
    <property type="entry name" value="Fibronectin type III"/>
    <property type="match status" value="1"/>
</dbReference>
<proteinExistence type="inferred from homology"/>
<dbReference type="PROSITE" id="PS50853">
    <property type="entry name" value="FN3"/>
    <property type="match status" value="1"/>
</dbReference>
<dbReference type="Pfam" id="PF18962">
    <property type="entry name" value="Por_Secre_tail"/>
    <property type="match status" value="1"/>
</dbReference>
<dbReference type="SMART" id="SM00060">
    <property type="entry name" value="FN3"/>
    <property type="match status" value="1"/>
</dbReference>
<dbReference type="GO" id="GO:0004518">
    <property type="term" value="F:nuclease activity"/>
    <property type="evidence" value="ECO:0007669"/>
    <property type="project" value="UniProtKB-KW"/>
</dbReference>
<reference evidence="8" key="1">
    <citation type="submission" date="2016-10" db="EMBL/GenBank/DDBJ databases">
        <authorList>
            <person name="Varghese N."/>
            <person name="Submissions S."/>
        </authorList>
    </citation>
    <scope>NUCLEOTIDE SEQUENCE [LARGE SCALE GENOMIC DNA]</scope>
    <source>
        <strain evidence="8">DSM 23842</strain>
    </source>
</reference>
<evidence type="ECO:0000313" key="7">
    <source>
        <dbReference type="EMBL" id="SEA07276.1"/>
    </source>
</evidence>
<dbReference type="Pfam" id="PF04231">
    <property type="entry name" value="Endonuclease_1"/>
    <property type="match status" value="1"/>
</dbReference>
<evidence type="ECO:0000256" key="1">
    <source>
        <dbReference type="ARBA" id="ARBA00006429"/>
    </source>
</evidence>
<dbReference type="OrthoDB" id="5485925at2"/>
<dbReference type="NCBIfam" id="TIGR04183">
    <property type="entry name" value="Por_Secre_tail"/>
    <property type="match status" value="1"/>
</dbReference>